<dbReference type="Proteomes" id="UP000033352">
    <property type="component" value="Unassembled WGS sequence"/>
</dbReference>
<evidence type="ECO:0000313" key="2">
    <source>
        <dbReference type="Proteomes" id="UP000033352"/>
    </source>
</evidence>
<sequence>MEKIMSAIDVLSQEEKFIHVVDKFITHHHNSVNNNVFYKKLYVLFAGYHLKYFYSRAQYRNSCYHVDNIMQMFTGVVSTLNTTLLRKLANSNTLLHCLNSLVNYISGNLDEAEHIYADLLAQYEKKRIAGSLAYTPPGSVIRKRL</sequence>
<evidence type="ECO:0000313" key="1">
    <source>
        <dbReference type="EMBL" id="KJN20949.1"/>
    </source>
</evidence>
<protein>
    <submittedName>
        <fullName evidence="1">Membrane protein</fullName>
    </submittedName>
</protein>
<gene>
    <name evidence="1" type="ORF">SS37_20630</name>
</gene>
<comment type="caution">
    <text evidence="1">The sequence shown here is derived from an EMBL/GenBank/DDBJ whole genome shotgun (WGS) entry which is preliminary data.</text>
</comment>
<proteinExistence type="predicted"/>
<dbReference type="AlphaFoldDB" id="A0A0F1AIQ7"/>
<accession>A0A0F1AIQ7</accession>
<dbReference type="PATRIC" id="fig|1619248.3.peg.3800"/>
<organism evidence="1 2">
    <name type="scientific">Enterobacter sichuanensis</name>
    <dbReference type="NCBI Taxonomy" id="2071710"/>
    <lineage>
        <taxon>Bacteria</taxon>
        <taxon>Pseudomonadati</taxon>
        <taxon>Pseudomonadota</taxon>
        <taxon>Gammaproteobacteria</taxon>
        <taxon>Enterobacterales</taxon>
        <taxon>Enterobacteriaceae</taxon>
        <taxon>Enterobacter</taxon>
        <taxon>Enterobacter cloacae complex</taxon>
    </lineage>
</organism>
<reference evidence="1 2" key="1">
    <citation type="submission" date="2015-03" db="EMBL/GenBank/DDBJ databases">
        <authorList>
            <person name="McCorrison J."/>
            <person name="Sanka R."/>
            <person name="Adams M."/>
            <person name="Brinkac L."/>
            <person name="Nierman W."/>
            <person name="Sutton G."/>
            <person name="Nelson K."/>
            <person name="Kiedrowski L."/>
            <person name="Guerrero D."/>
            <person name="Bonomo R."/>
        </authorList>
    </citation>
    <scope>NUCLEOTIDE SEQUENCE [LARGE SCALE GENOMIC DNA]</scope>
    <source>
        <strain evidence="1 2">35699</strain>
    </source>
</reference>
<dbReference type="EMBL" id="JZYX01000052">
    <property type="protein sequence ID" value="KJN20949.1"/>
    <property type="molecule type" value="Genomic_DNA"/>
</dbReference>
<name>A0A0F1AIQ7_9ENTR</name>